<keyword evidence="2" id="KW-0238">DNA-binding</keyword>
<dbReference type="InterPro" id="IPR052158">
    <property type="entry name" value="INH-QAR"/>
</dbReference>
<gene>
    <name evidence="5" type="ORF">GCM10009768_24200</name>
</gene>
<evidence type="ECO:0000259" key="4">
    <source>
        <dbReference type="PROSITE" id="PS01124"/>
    </source>
</evidence>
<dbReference type="Gene3D" id="1.10.10.60">
    <property type="entry name" value="Homeodomain-like"/>
    <property type="match status" value="1"/>
</dbReference>
<evidence type="ECO:0000256" key="3">
    <source>
        <dbReference type="ARBA" id="ARBA00023163"/>
    </source>
</evidence>
<name>A0ABN2LN49_9MICO</name>
<dbReference type="Pfam" id="PF01965">
    <property type="entry name" value="DJ-1_PfpI"/>
    <property type="match status" value="1"/>
</dbReference>
<proteinExistence type="predicted"/>
<dbReference type="SUPFAM" id="SSF46689">
    <property type="entry name" value="Homeodomain-like"/>
    <property type="match status" value="2"/>
</dbReference>
<comment type="caution">
    <text evidence="5">The sequence shown here is derived from an EMBL/GenBank/DDBJ whole genome shotgun (WGS) entry which is preliminary data.</text>
</comment>
<evidence type="ECO:0000313" key="5">
    <source>
        <dbReference type="EMBL" id="GAA1794248.1"/>
    </source>
</evidence>
<protein>
    <submittedName>
        <fullName evidence="5">Helix-turn-helix domain-containing protein</fullName>
    </submittedName>
</protein>
<dbReference type="InterPro" id="IPR002818">
    <property type="entry name" value="DJ-1/PfpI"/>
</dbReference>
<evidence type="ECO:0000313" key="6">
    <source>
        <dbReference type="Proteomes" id="UP001500851"/>
    </source>
</evidence>
<evidence type="ECO:0000256" key="1">
    <source>
        <dbReference type="ARBA" id="ARBA00023015"/>
    </source>
</evidence>
<reference evidence="5 6" key="1">
    <citation type="journal article" date="2019" name="Int. J. Syst. Evol. Microbiol.">
        <title>The Global Catalogue of Microorganisms (GCM) 10K type strain sequencing project: providing services to taxonomists for standard genome sequencing and annotation.</title>
        <authorList>
            <consortium name="The Broad Institute Genomics Platform"/>
            <consortium name="The Broad Institute Genome Sequencing Center for Infectious Disease"/>
            <person name="Wu L."/>
            <person name="Ma J."/>
        </authorList>
    </citation>
    <scope>NUCLEOTIDE SEQUENCE [LARGE SCALE GENOMIC DNA]</scope>
    <source>
        <strain evidence="5 6">JCM 14736</strain>
    </source>
</reference>
<dbReference type="PANTHER" id="PTHR43130:SF3">
    <property type="entry name" value="HTH-TYPE TRANSCRIPTIONAL REGULATOR RV1931C"/>
    <property type="match status" value="1"/>
</dbReference>
<evidence type="ECO:0000256" key="2">
    <source>
        <dbReference type="ARBA" id="ARBA00023125"/>
    </source>
</evidence>
<dbReference type="Gene3D" id="3.40.50.880">
    <property type="match status" value="1"/>
</dbReference>
<feature type="domain" description="HTH araC/xylS-type" evidence="4">
    <location>
        <begin position="215"/>
        <end position="313"/>
    </location>
</feature>
<organism evidence="5 6">
    <name type="scientific">Leucobacter iarius</name>
    <dbReference type="NCBI Taxonomy" id="333963"/>
    <lineage>
        <taxon>Bacteria</taxon>
        <taxon>Bacillati</taxon>
        <taxon>Actinomycetota</taxon>
        <taxon>Actinomycetes</taxon>
        <taxon>Micrococcales</taxon>
        <taxon>Microbacteriaceae</taxon>
        <taxon>Leucobacter</taxon>
    </lineage>
</organism>
<dbReference type="InterPro" id="IPR029062">
    <property type="entry name" value="Class_I_gatase-like"/>
</dbReference>
<dbReference type="InterPro" id="IPR018060">
    <property type="entry name" value="HTH_AraC"/>
</dbReference>
<dbReference type="SUPFAM" id="SSF52317">
    <property type="entry name" value="Class I glutamine amidotransferase-like"/>
    <property type="match status" value="1"/>
</dbReference>
<dbReference type="PANTHER" id="PTHR43130">
    <property type="entry name" value="ARAC-FAMILY TRANSCRIPTIONAL REGULATOR"/>
    <property type="match status" value="1"/>
</dbReference>
<dbReference type="EMBL" id="BAAAOB010000003">
    <property type="protein sequence ID" value="GAA1794248.1"/>
    <property type="molecule type" value="Genomic_DNA"/>
</dbReference>
<keyword evidence="3" id="KW-0804">Transcription</keyword>
<dbReference type="InterPro" id="IPR018062">
    <property type="entry name" value="HTH_AraC-typ_CS"/>
</dbReference>
<keyword evidence="6" id="KW-1185">Reference proteome</keyword>
<dbReference type="Proteomes" id="UP001500851">
    <property type="component" value="Unassembled WGS sequence"/>
</dbReference>
<dbReference type="SMART" id="SM00342">
    <property type="entry name" value="HTH_ARAC"/>
    <property type="match status" value="1"/>
</dbReference>
<dbReference type="InterPro" id="IPR009057">
    <property type="entry name" value="Homeodomain-like_sf"/>
</dbReference>
<keyword evidence="1" id="KW-0805">Transcription regulation</keyword>
<dbReference type="PROSITE" id="PS01124">
    <property type="entry name" value="HTH_ARAC_FAMILY_2"/>
    <property type="match status" value="1"/>
</dbReference>
<accession>A0ABN2LN49</accession>
<dbReference type="PROSITE" id="PS00041">
    <property type="entry name" value="HTH_ARAC_FAMILY_1"/>
    <property type="match status" value="1"/>
</dbReference>
<dbReference type="RefSeq" id="WP_344032569.1">
    <property type="nucleotide sequence ID" value="NZ_BAAAOB010000003.1"/>
</dbReference>
<dbReference type="CDD" id="cd03137">
    <property type="entry name" value="GATase1_AraC_1"/>
    <property type="match status" value="1"/>
</dbReference>
<dbReference type="Pfam" id="PF12833">
    <property type="entry name" value="HTH_18"/>
    <property type="match status" value="1"/>
</dbReference>
<sequence length="320" mass="34157">MPAPSVAVIAFDGISPFHLSVPSLVLGPENPPGEAEPWPIEICAERPGPLRTSAGYEIVVPRGLDATETADIVIVPWWSDPATPAPAPVLSAIRAAHLRGATIVGLCLGVFPVADAGVLDGRGATTHWKWIETFRRRFPEVRLDPAALYVDAGAVLTGAGASAGIDTCLHLLASRIGQSAANRVARRIVASPHRRGGQAQFIEQPAVSESDDPVGRACEWALAHLDGPLPIDELAARAHLSRSTFTRAFRRRTGSTVARWVTQQRVSRARELLERTDLAVEAIADACGFSGAAILREHFRTELGTTPASYREAFRAGALI</sequence>